<dbReference type="CDD" id="cd05237">
    <property type="entry name" value="UDP_invert_4-6DH_SDR_e"/>
    <property type="match status" value="1"/>
</dbReference>
<dbReference type="PANTHER" id="PTHR43318">
    <property type="entry name" value="UDP-N-ACETYLGLUCOSAMINE 4,6-DEHYDRATASE"/>
    <property type="match status" value="1"/>
</dbReference>
<dbReference type="STRING" id="1193181.BN10_670014"/>
<dbReference type="SUPFAM" id="SSF51735">
    <property type="entry name" value="NAD(P)-binding Rossmann-fold domains"/>
    <property type="match status" value="2"/>
</dbReference>
<sequence length="595" mass="64653">MTGNVTMKPFKPALLAGWDALSWVLAAGAFVLVRHDFDLSANVWREVVVYTLTAIVLQIGIGFRTHLYLGRSRIGSFDETTMLAFVVGAVAAIGAGVALAFERSYSRGLLVLVPVLALLLMAFGRWAYRGTADLRRRPTGTEEAISAVVYGAGDAGHQIAQLVDLSDDPPYRILAFVDDDPAKRFLRVRGRRVVGRGDALIEVARQHGAKAVILAITKAEPALLQEVADQCQVAGLEFVVVPPVRELIGGRVELEQLRAFNIADLLGRDTVQTDLSAIAGLVSGQVVLVTGAGGSIGSELSRQVHRLQPARLILLDRDESALHALELSLFGTGLLNRDEMVLCDLRDESALAAVFELHQPDVVFHAAALKHLPMLERFPAEGWKTNVLGTLHVLRCAARFGVRHVVNVSTDKAADPTSVLGRTKRLAERLTAHYAVVTGEPWVSVRFGNVLGSRGSVLETFRAQIDQGGPVTVTHPDVTRYFMTIPEACELVLQAATLGDRGEVLVLDMGRPVRIVDVAKRLIAESRSDISIEYTGLRHGEKLHEVLLSDLEVAEPSSHERITRVVIEGMDPQIVEGMCPGTQTSLTADREHQTH</sequence>
<dbReference type="EMBL" id="CAIZ01000138">
    <property type="protein sequence ID" value="CCH70769.1"/>
    <property type="molecule type" value="Genomic_DNA"/>
</dbReference>
<keyword evidence="2" id="KW-1133">Transmembrane helix</keyword>
<evidence type="ECO:0000256" key="2">
    <source>
        <dbReference type="SAM" id="Phobius"/>
    </source>
</evidence>
<dbReference type="InterPro" id="IPR051203">
    <property type="entry name" value="Polysaccharide_Synthase-Rel"/>
</dbReference>
<evidence type="ECO:0000313" key="5">
    <source>
        <dbReference type="Proteomes" id="UP000013167"/>
    </source>
</evidence>
<evidence type="ECO:0000313" key="4">
    <source>
        <dbReference type="EMBL" id="CCH70769.1"/>
    </source>
</evidence>
<gene>
    <name evidence="4" type="ORF">BN10_670014</name>
</gene>
<dbReference type="HOGENOM" id="CLU_013560_5_1_11"/>
<dbReference type="PANTHER" id="PTHR43318:SF1">
    <property type="entry name" value="POLYSACCHARIDE BIOSYNTHESIS PROTEIN EPSC-RELATED"/>
    <property type="match status" value="1"/>
</dbReference>
<comment type="similarity">
    <text evidence="1">Belongs to the polysaccharide synthase family.</text>
</comment>
<dbReference type="AlphaFoldDB" id="N0E5X8"/>
<keyword evidence="5" id="KW-1185">Reference proteome</keyword>
<dbReference type="Proteomes" id="UP000013167">
    <property type="component" value="Unassembled WGS sequence"/>
</dbReference>
<keyword evidence="2 4" id="KW-0812">Transmembrane</keyword>
<dbReference type="Pfam" id="PF02719">
    <property type="entry name" value="Polysacc_synt_2"/>
    <property type="match status" value="1"/>
</dbReference>
<dbReference type="InterPro" id="IPR003869">
    <property type="entry name" value="Polysac_CapD-like"/>
</dbReference>
<dbReference type="eggNOG" id="COG1086">
    <property type="taxonomic scope" value="Bacteria"/>
</dbReference>
<evidence type="ECO:0000256" key="1">
    <source>
        <dbReference type="ARBA" id="ARBA00007430"/>
    </source>
</evidence>
<feature type="domain" description="Polysaccharide biosynthesis protein CapD-like" evidence="3">
    <location>
        <begin position="287"/>
        <end position="565"/>
    </location>
</feature>
<feature type="transmembrane region" description="Helical" evidence="2">
    <location>
        <begin position="12"/>
        <end position="35"/>
    </location>
</feature>
<name>N0E5X8_9MICO</name>
<proteinExistence type="inferred from homology"/>
<feature type="transmembrane region" description="Helical" evidence="2">
    <location>
        <begin position="81"/>
        <end position="101"/>
    </location>
</feature>
<protein>
    <submittedName>
        <fullName evidence="4">Putative dtdp-glucose 4,6-dehydratase transmembrane protein</fullName>
    </submittedName>
</protein>
<dbReference type="Pfam" id="PF13727">
    <property type="entry name" value="CoA_binding_3"/>
    <property type="match status" value="1"/>
</dbReference>
<comment type="caution">
    <text evidence="4">The sequence shown here is derived from an EMBL/GenBank/DDBJ whole genome shotgun (WGS) entry which is preliminary data.</text>
</comment>
<feature type="transmembrane region" description="Helical" evidence="2">
    <location>
        <begin position="107"/>
        <end position="128"/>
    </location>
</feature>
<dbReference type="InterPro" id="IPR036291">
    <property type="entry name" value="NAD(P)-bd_dom_sf"/>
</dbReference>
<feature type="transmembrane region" description="Helical" evidence="2">
    <location>
        <begin position="47"/>
        <end position="69"/>
    </location>
</feature>
<reference evidence="4 5" key="1">
    <citation type="journal article" date="2013" name="ISME J.">
        <title>A metabolic model for members of the genus Tetrasphaera involved in enhanced biological phosphorus removal.</title>
        <authorList>
            <person name="Kristiansen R."/>
            <person name="Nguyen H.T.T."/>
            <person name="Saunders A.M."/>
            <person name="Nielsen J.L."/>
            <person name="Wimmer R."/>
            <person name="Le V.Q."/>
            <person name="McIlroy S.J."/>
            <person name="Petrovski S."/>
            <person name="Seviour R.J."/>
            <person name="Calteau A."/>
            <person name="Nielsen K.L."/>
            <person name="Nielsen P.H."/>
        </authorList>
    </citation>
    <scope>NUCLEOTIDE SEQUENCE [LARGE SCALE GENOMIC DNA]</scope>
    <source>
        <strain evidence="4 5">Lp2</strain>
    </source>
</reference>
<dbReference type="Gene3D" id="3.40.50.720">
    <property type="entry name" value="NAD(P)-binding Rossmann-like Domain"/>
    <property type="match status" value="2"/>
</dbReference>
<accession>N0E5X8</accession>
<organism evidence="4 5">
    <name type="scientific">Phycicoccus elongatus Lp2</name>
    <dbReference type="NCBI Taxonomy" id="1193181"/>
    <lineage>
        <taxon>Bacteria</taxon>
        <taxon>Bacillati</taxon>
        <taxon>Actinomycetota</taxon>
        <taxon>Actinomycetes</taxon>
        <taxon>Micrococcales</taxon>
        <taxon>Intrasporangiaceae</taxon>
        <taxon>Phycicoccus</taxon>
    </lineage>
</organism>
<evidence type="ECO:0000259" key="3">
    <source>
        <dbReference type="Pfam" id="PF02719"/>
    </source>
</evidence>
<keyword evidence="2" id="KW-0472">Membrane</keyword>